<sequence length="219" mass="24372">MEASAVADGDSRLQFGKMEFGYPSLLRLISCVSTIEGGARSEPPAATRSSIAATATTNPAAIGTSFAARMSRIICHSMRLMLFHRLGCTSVFEIWRKGSTIAMIAASADNYKLELVVERITSIARSVKYSSEQNYLIGSCYSTTLCDKHSCVENSMRHNCPICYEYLFESLKETRGLNCGHHHPYGIYSCQVCSKSVCDMSKYWRKLDEELQSLQQNKS</sequence>
<accession>A0A4S8IK73</accession>
<gene>
    <name evidence="1" type="ORF">C4D60_Mb09t27210</name>
</gene>
<name>A0A4S8IK73_MUSBA</name>
<dbReference type="GO" id="GO:0061630">
    <property type="term" value="F:ubiquitin protein ligase activity"/>
    <property type="evidence" value="ECO:0007669"/>
    <property type="project" value="TreeGrafter"/>
</dbReference>
<evidence type="ECO:0000313" key="1">
    <source>
        <dbReference type="EMBL" id="THU48529.1"/>
    </source>
</evidence>
<dbReference type="EMBL" id="PYDT01000010">
    <property type="protein sequence ID" value="THU48529.1"/>
    <property type="molecule type" value="Genomic_DNA"/>
</dbReference>
<dbReference type="GO" id="GO:0006511">
    <property type="term" value="P:ubiquitin-dependent protein catabolic process"/>
    <property type="evidence" value="ECO:0007669"/>
    <property type="project" value="TreeGrafter"/>
</dbReference>
<dbReference type="PANTHER" id="PTHR21319:SF20">
    <property type="entry name" value="E3 UBIQUITIN-PROTEIN LIGASE MIEL1"/>
    <property type="match status" value="1"/>
</dbReference>
<keyword evidence="2" id="KW-1185">Reference proteome</keyword>
<comment type="caution">
    <text evidence="1">The sequence shown here is derived from an EMBL/GenBank/DDBJ whole genome shotgun (WGS) entry which is preliminary data.</text>
</comment>
<dbReference type="GO" id="GO:0016567">
    <property type="term" value="P:protein ubiquitination"/>
    <property type="evidence" value="ECO:0007669"/>
    <property type="project" value="TreeGrafter"/>
</dbReference>
<dbReference type="Proteomes" id="UP000317650">
    <property type="component" value="Chromosome 9"/>
</dbReference>
<proteinExistence type="predicted"/>
<dbReference type="STRING" id="52838.A0A4S8IK73"/>
<evidence type="ECO:0000313" key="2">
    <source>
        <dbReference type="Proteomes" id="UP000317650"/>
    </source>
</evidence>
<organism evidence="1 2">
    <name type="scientific">Musa balbisiana</name>
    <name type="common">Banana</name>
    <dbReference type="NCBI Taxonomy" id="52838"/>
    <lineage>
        <taxon>Eukaryota</taxon>
        <taxon>Viridiplantae</taxon>
        <taxon>Streptophyta</taxon>
        <taxon>Embryophyta</taxon>
        <taxon>Tracheophyta</taxon>
        <taxon>Spermatophyta</taxon>
        <taxon>Magnoliopsida</taxon>
        <taxon>Liliopsida</taxon>
        <taxon>Zingiberales</taxon>
        <taxon>Musaceae</taxon>
        <taxon>Musa</taxon>
    </lineage>
</organism>
<protein>
    <recommendedName>
        <fullName evidence="3">CTCHY-type domain-containing protein</fullName>
    </recommendedName>
</protein>
<dbReference type="PANTHER" id="PTHR21319">
    <property type="entry name" value="RING FINGER AND CHY ZINC FINGER DOMAIN-CONTAINING PROTEIN 1"/>
    <property type="match status" value="1"/>
</dbReference>
<reference evidence="1 2" key="1">
    <citation type="journal article" date="2019" name="Nat. Plants">
        <title>Genome sequencing of Musa balbisiana reveals subgenome evolution and function divergence in polyploid bananas.</title>
        <authorList>
            <person name="Yao X."/>
        </authorList>
    </citation>
    <scope>NUCLEOTIDE SEQUENCE [LARGE SCALE GENOMIC DNA]</scope>
    <source>
        <strain evidence="2">cv. DH-PKW</strain>
        <tissue evidence="1">Leaves</tissue>
    </source>
</reference>
<evidence type="ECO:0008006" key="3">
    <source>
        <dbReference type="Google" id="ProtNLM"/>
    </source>
</evidence>
<dbReference type="AlphaFoldDB" id="A0A4S8IK73"/>
<dbReference type="GO" id="GO:0005634">
    <property type="term" value="C:nucleus"/>
    <property type="evidence" value="ECO:0007669"/>
    <property type="project" value="TreeGrafter"/>
</dbReference>